<sequence>MKIITLNGEKMREKTAAFEYLSCKFGLGPEIKNLDALYDALGEINEPTQIKLKNHSSLAALGGYADDLIAVFTDLAEENERVKFEILS</sequence>
<proteinExistence type="inferred from homology"/>
<dbReference type="SUPFAM" id="SSF52038">
    <property type="entry name" value="Barstar-related"/>
    <property type="match status" value="1"/>
</dbReference>
<evidence type="ECO:0000256" key="1">
    <source>
        <dbReference type="ARBA" id="ARBA00006845"/>
    </source>
</evidence>
<dbReference type="KEGG" id="crx:CRECT_0272"/>
<reference evidence="3 4" key="1">
    <citation type="submission" date="2016-07" db="EMBL/GenBank/DDBJ databases">
        <title>Comparative genomics of the Campylobacter concisus group.</title>
        <authorList>
            <person name="Miller W.G."/>
            <person name="Yee E."/>
            <person name="Chapman M.H."/>
            <person name="Huynh S."/>
            <person name="Bono J.L."/>
            <person name="On S.L.W."/>
            <person name="StLeger J."/>
            <person name="Foster G."/>
            <person name="Parker C.T."/>
        </authorList>
    </citation>
    <scope>NUCLEOTIDE SEQUENCE [LARGE SCALE GENOMIC DNA]</scope>
    <source>
        <strain evidence="3 4">ATCC 33238</strain>
    </source>
</reference>
<dbReference type="AlphaFoldDB" id="A0A6G5QJX8"/>
<accession>A0A6G5QJX8</accession>
<evidence type="ECO:0000313" key="3">
    <source>
        <dbReference type="EMBL" id="QCD45970.1"/>
    </source>
</evidence>
<dbReference type="Pfam" id="PF01337">
    <property type="entry name" value="Barstar"/>
    <property type="match status" value="1"/>
</dbReference>
<gene>
    <name evidence="3" type="ORF">CRECT_0272</name>
</gene>
<protein>
    <submittedName>
        <fullName evidence="3">Barstar, ribonuclease (Barnase) inhibitor</fullName>
    </submittedName>
</protein>
<name>A0A6G5QJX8_CAMRE</name>
<dbReference type="RefSeq" id="WP_002945280.1">
    <property type="nucleotide sequence ID" value="NZ_CP012543.1"/>
</dbReference>
<feature type="domain" description="Barstar (barnase inhibitor)" evidence="2">
    <location>
        <begin position="1"/>
        <end position="86"/>
    </location>
</feature>
<dbReference type="InterPro" id="IPR000468">
    <property type="entry name" value="Barstar"/>
</dbReference>
<dbReference type="EMBL" id="CP012543">
    <property type="protein sequence ID" value="QCD45970.1"/>
    <property type="molecule type" value="Genomic_DNA"/>
</dbReference>
<evidence type="ECO:0000313" key="4">
    <source>
        <dbReference type="Proteomes" id="UP000502377"/>
    </source>
</evidence>
<evidence type="ECO:0000259" key="2">
    <source>
        <dbReference type="Pfam" id="PF01337"/>
    </source>
</evidence>
<organism evidence="3 4">
    <name type="scientific">Campylobacter rectus</name>
    <name type="common">Wolinella recta</name>
    <dbReference type="NCBI Taxonomy" id="203"/>
    <lineage>
        <taxon>Bacteria</taxon>
        <taxon>Pseudomonadati</taxon>
        <taxon>Campylobacterota</taxon>
        <taxon>Epsilonproteobacteria</taxon>
        <taxon>Campylobacterales</taxon>
        <taxon>Campylobacteraceae</taxon>
        <taxon>Campylobacter</taxon>
    </lineage>
</organism>
<comment type="similarity">
    <text evidence="1">Belongs to the barstar family.</text>
</comment>
<dbReference type="Gene3D" id="3.30.370.10">
    <property type="entry name" value="Barstar-like"/>
    <property type="match status" value="1"/>
</dbReference>
<dbReference type="InterPro" id="IPR035905">
    <property type="entry name" value="Barstar-like_sf"/>
</dbReference>
<dbReference type="Proteomes" id="UP000502377">
    <property type="component" value="Chromosome"/>
</dbReference>